<dbReference type="InterPro" id="IPR003918">
    <property type="entry name" value="NADH_UbQ_OxRdtase"/>
</dbReference>
<dbReference type="NCBIfam" id="NF009310">
    <property type="entry name" value="PRK12668.1"/>
    <property type="match status" value="1"/>
</dbReference>
<dbReference type="GO" id="GO:0042773">
    <property type="term" value="P:ATP synthesis coupled electron transport"/>
    <property type="evidence" value="ECO:0007669"/>
    <property type="project" value="InterPro"/>
</dbReference>
<feature type="domain" description="NADH:quinone oxidoreductase/Mrp antiporter transmembrane" evidence="9">
    <location>
        <begin position="112"/>
        <end position="383"/>
    </location>
</feature>
<feature type="transmembrane region" description="Helical" evidence="8">
    <location>
        <begin position="575"/>
        <end position="597"/>
    </location>
</feature>
<dbReference type="InterPro" id="IPR052175">
    <property type="entry name" value="ComplexI-like_HydComp"/>
</dbReference>
<evidence type="ECO:0000256" key="2">
    <source>
        <dbReference type="ARBA" id="ARBA00022475"/>
    </source>
</evidence>
<dbReference type="EMBL" id="FNGU01000002">
    <property type="protein sequence ID" value="SDL77307.1"/>
    <property type="molecule type" value="Genomic_DNA"/>
</dbReference>
<dbReference type="STRING" id="392333.SAMN05660860_01244"/>
<keyword evidence="4 8" id="KW-1133">Transmembrane helix</keyword>
<evidence type="ECO:0000256" key="6">
    <source>
        <dbReference type="ARBA" id="ARBA00023136"/>
    </source>
</evidence>
<feature type="transmembrane region" description="Helical" evidence="8">
    <location>
        <begin position="29"/>
        <end position="47"/>
    </location>
</feature>
<keyword evidence="5" id="KW-0560">Oxidoreductase</keyword>
<evidence type="ECO:0000256" key="1">
    <source>
        <dbReference type="ARBA" id="ARBA00004651"/>
    </source>
</evidence>
<dbReference type="PANTHER" id="PTHR42682">
    <property type="entry name" value="HYDROGENASE-4 COMPONENT F"/>
    <property type="match status" value="1"/>
</dbReference>
<feature type="transmembrane region" description="Helical" evidence="8">
    <location>
        <begin position="298"/>
        <end position="317"/>
    </location>
</feature>
<dbReference type="Pfam" id="PF00361">
    <property type="entry name" value="Proton_antipo_M"/>
    <property type="match status" value="1"/>
</dbReference>
<evidence type="ECO:0000256" key="4">
    <source>
        <dbReference type="ARBA" id="ARBA00022989"/>
    </source>
</evidence>
<feature type="transmembrane region" description="Helical" evidence="8">
    <location>
        <begin position="268"/>
        <end position="292"/>
    </location>
</feature>
<keyword evidence="6 8" id="KW-0472">Membrane</keyword>
<gene>
    <name evidence="10" type="ORF">SAMN05660860_01244</name>
</gene>
<feature type="transmembrane region" description="Helical" evidence="8">
    <location>
        <begin position="375"/>
        <end position="400"/>
    </location>
</feature>
<evidence type="ECO:0000259" key="9">
    <source>
        <dbReference type="Pfam" id="PF00361"/>
    </source>
</evidence>
<sequence>MTDLWIHPALILLLGAALLPLIPERVRAGYLLLVPTLVFARVHTMAQGTYGEVPFLSWTLTFGRVDALASVFGYIMALMAIIGTLYALKVKKKGEFAAAWVYVAGSLGAIYAGDLITLFLFWEMMAFSSVFLIWFRGRKESLEAGFRYLLVHAAGGVSLLAGILLYSQGADSLAFAGFNVQSPGLGEWLILIGFLLNAAVPPLHAWLPDGYGEATFSGAVFLCAFTTKTAVYALARGFAGLEILIWLGVIMALYGVVYAVLENDSRRLLAYHIISQVGYMVAGVGIGTQLAINGVCAHAFAHILYKGLLFMGCGAVLHMTGQSKFTELGGLYRKMPWTFLFTLIGGLSISAFPLFSGFVSKSMTVQAGFDEHLLWAAFLLMLASAGTFLHTGLKVPYFIWFGKNNCKPETWERAADPPWNMNAAMAITSALCIFIGVYTPYLYDMLPYATDYNPYTSYHLSEAMQLLLFTMLGFFLLLKKLEPKAAIAVDTDWFYRRGGQFFYRAVDKSLNGLNQTGDNLAMRRLPSSLTRFFAQPGGHLQWLLLRPLLRAKGLDETALAREREIITQRSRHGSYPVGGSVLLAVVFLSLVTFLFFIF</sequence>
<feature type="transmembrane region" description="Helical" evidence="8">
    <location>
        <begin position="337"/>
        <end position="355"/>
    </location>
</feature>
<feature type="transmembrane region" description="Helical" evidence="8">
    <location>
        <begin position="95"/>
        <end position="113"/>
    </location>
</feature>
<dbReference type="InterPro" id="IPR001750">
    <property type="entry name" value="ND/Mrp_TM"/>
</dbReference>
<feature type="transmembrane region" description="Helical" evidence="8">
    <location>
        <begin position="214"/>
        <end position="235"/>
    </location>
</feature>
<evidence type="ECO:0000256" key="7">
    <source>
        <dbReference type="RuleBase" id="RU000320"/>
    </source>
</evidence>
<reference evidence="10 11" key="1">
    <citation type="submission" date="2016-10" db="EMBL/GenBank/DDBJ databases">
        <authorList>
            <person name="de Groot N.N."/>
        </authorList>
    </citation>
    <scope>NUCLEOTIDE SEQUENCE [LARGE SCALE GENOMIC DNA]</scope>
    <source>
        <strain evidence="10 11">DSM 17813</strain>
    </source>
</reference>
<feature type="transmembrane region" description="Helical" evidence="8">
    <location>
        <begin position="67"/>
        <end position="88"/>
    </location>
</feature>
<dbReference type="Proteomes" id="UP000182146">
    <property type="component" value="Unassembled WGS sequence"/>
</dbReference>
<evidence type="ECO:0000256" key="5">
    <source>
        <dbReference type="ARBA" id="ARBA00023002"/>
    </source>
</evidence>
<feature type="transmembrane region" description="Helical" evidence="8">
    <location>
        <begin position="119"/>
        <end position="137"/>
    </location>
</feature>
<feature type="transmembrane region" description="Helical" evidence="8">
    <location>
        <begin position="463"/>
        <end position="478"/>
    </location>
</feature>
<comment type="subcellular location">
    <subcellularLocation>
        <location evidence="1">Cell membrane</location>
        <topology evidence="1">Multi-pass membrane protein</topology>
    </subcellularLocation>
    <subcellularLocation>
        <location evidence="7">Membrane</location>
        <topology evidence="7">Multi-pass membrane protein</topology>
    </subcellularLocation>
</comment>
<evidence type="ECO:0000313" key="11">
    <source>
        <dbReference type="Proteomes" id="UP000182146"/>
    </source>
</evidence>
<proteinExistence type="predicted"/>
<evidence type="ECO:0000256" key="8">
    <source>
        <dbReference type="SAM" id="Phobius"/>
    </source>
</evidence>
<dbReference type="PANTHER" id="PTHR42682:SF4">
    <property type="entry name" value="NADH-UBIQUINONE_PLASTOQUINONE"/>
    <property type="match status" value="1"/>
</dbReference>
<evidence type="ECO:0000256" key="3">
    <source>
        <dbReference type="ARBA" id="ARBA00022692"/>
    </source>
</evidence>
<keyword evidence="3 7" id="KW-0812">Transmembrane</keyword>
<feature type="transmembrane region" description="Helical" evidence="8">
    <location>
        <begin position="421"/>
        <end position="443"/>
    </location>
</feature>
<dbReference type="RefSeq" id="WP_074669496.1">
    <property type="nucleotide sequence ID" value="NZ_FNGU01000002.1"/>
</dbReference>
<dbReference type="OrthoDB" id="9805769at2"/>
<dbReference type="GO" id="GO:0016491">
    <property type="term" value="F:oxidoreductase activity"/>
    <property type="evidence" value="ECO:0007669"/>
    <property type="project" value="UniProtKB-KW"/>
</dbReference>
<dbReference type="PRINTS" id="PR01437">
    <property type="entry name" value="NUOXDRDTASE4"/>
</dbReference>
<name>A0A1G9MTR7_9BACT</name>
<feature type="transmembrane region" description="Helical" evidence="8">
    <location>
        <begin position="6"/>
        <end position="22"/>
    </location>
</feature>
<accession>A0A1G9MTR7</accession>
<evidence type="ECO:0000313" key="10">
    <source>
        <dbReference type="EMBL" id="SDL77307.1"/>
    </source>
</evidence>
<organism evidence="10 11">
    <name type="scientific">Geoalkalibacter ferrihydriticus</name>
    <dbReference type="NCBI Taxonomy" id="392333"/>
    <lineage>
        <taxon>Bacteria</taxon>
        <taxon>Pseudomonadati</taxon>
        <taxon>Thermodesulfobacteriota</taxon>
        <taxon>Desulfuromonadia</taxon>
        <taxon>Desulfuromonadales</taxon>
        <taxon>Geoalkalibacteraceae</taxon>
        <taxon>Geoalkalibacter</taxon>
    </lineage>
</organism>
<feature type="transmembrane region" description="Helical" evidence="8">
    <location>
        <begin position="149"/>
        <end position="168"/>
    </location>
</feature>
<dbReference type="AlphaFoldDB" id="A0A1G9MTR7"/>
<feature type="transmembrane region" description="Helical" evidence="8">
    <location>
        <begin position="188"/>
        <end position="207"/>
    </location>
</feature>
<keyword evidence="2" id="KW-1003">Cell membrane</keyword>
<dbReference type="GO" id="GO:0005886">
    <property type="term" value="C:plasma membrane"/>
    <property type="evidence" value="ECO:0007669"/>
    <property type="project" value="UniProtKB-SubCell"/>
</dbReference>
<feature type="transmembrane region" description="Helical" evidence="8">
    <location>
        <begin position="241"/>
        <end position="261"/>
    </location>
</feature>
<dbReference type="GO" id="GO:0008137">
    <property type="term" value="F:NADH dehydrogenase (ubiquinone) activity"/>
    <property type="evidence" value="ECO:0007669"/>
    <property type="project" value="InterPro"/>
</dbReference>
<protein>
    <submittedName>
        <fullName evidence="10">Multisubunit sodium/proton antiporter, MrpD subunit</fullName>
    </submittedName>
</protein>